<dbReference type="AlphaFoldDB" id="A0A7J4XPD3"/>
<dbReference type="InterPro" id="IPR013737">
    <property type="entry name" value="Bac_rhamnosid_N"/>
</dbReference>
<protein>
    <recommendedName>
        <fullName evidence="2">alpha-L-rhamnosidase</fullName>
        <ecNumber evidence="2">3.2.1.40</ecNumber>
    </recommendedName>
</protein>
<dbReference type="InterPro" id="IPR016007">
    <property type="entry name" value="Alpha_rhamnosid"/>
</dbReference>
<feature type="signal peptide" evidence="5">
    <location>
        <begin position="1"/>
        <end position="22"/>
    </location>
</feature>
<dbReference type="Gene3D" id="2.60.40.10">
    <property type="entry name" value="Immunoglobulins"/>
    <property type="match status" value="1"/>
</dbReference>
<dbReference type="Gene3D" id="1.50.10.10">
    <property type="match status" value="1"/>
</dbReference>
<dbReference type="Gene3D" id="2.60.120.260">
    <property type="entry name" value="Galactose-binding domain-like"/>
    <property type="match status" value="2"/>
</dbReference>
<evidence type="ECO:0000256" key="5">
    <source>
        <dbReference type="SAM" id="SignalP"/>
    </source>
</evidence>
<evidence type="ECO:0000259" key="8">
    <source>
        <dbReference type="Pfam" id="PF13088"/>
    </source>
</evidence>
<dbReference type="CDD" id="cd15482">
    <property type="entry name" value="Sialidase_non-viral"/>
    <property type="match status" value="1"/>
</dbReference>
<dbReference type="GO" id="GO:0030596">
    <property type="term" value="F:alpha-L-rhamnosidase activity"/>
    <property type="evidence" value="ECO:0007669"/>
    <property type="project" value="UniProtKB-EC"/>
</dbReference>
<dbReference type="InterPro" id="IPR013783">
    <property type="entry name" value="Ig-like_fold"/>
</dbReference>
<dbReference type="InterPro" id="IPR035398">
    <property type="entry name" value="Bac_rhamnosid_C"/>
</dbReference>
<dbReference type="Pfam" id="PF05592">
    <property type="entry name" value="Bac_rhamnosid"/>
    <property type="match status" value="1"/>
</dbReference>
<dbReference type="PANTHER" id="PTHR33307:SF6">
    <property type="entry name" value="ALPHA-RHAMNOSIDASE (EUROFUNG)-RELATED"/>
    <property type="match status" value="1"/>
</dbReference>
<feature type="chain" id="PRO_5029532459" description="alpha-L-rhamnosidase" evidence="5">
    <location>
        <begin position="23"/>
        <end position="1267"/>
    </location>
</feature>
<dbReference type="Pfam" id="PF17390">
    <property type="entry name" value="Bac_rhamnosid_C"/>
    <property type="match status" value="1"/>
</dbReference>
<dbReference type="Proteomes" id="UP000422221">
    <property type="component" value="Unassembled WGS sequence"/>
</dbReference>
<dbReference type="EC" id="3.2.1.40" evidence="2"/>
<sequence>MNKFFYSLSLLLFFFLCEELRADTVITEIRTEQLVAPVGIDAPAPRLSWQITSTERNVMQTGYHILVSSSPEKLNKNEGDLWDSGKVQSEDSQWVPYAGKQLKSNMRCYWKVKSYTTAGETPWSTSSMWTMGLLSENRWKGVWIGMDKAFEWDSETQWSRLSARYLRKEFMVGKPVKQATIHIAGLGLYELFINGQRVGEQVLAPVPTDYRKTILYNSFDVTSLLTQNKNAIGVTLGNGRFYTMRQNYKPYKIANFGYPKMRFNLIVEYEDGSSETIASDLSWKLTADGPIRSNNEYDGEEYDARKEMDGWNKIGYDDASWLPVQRVSVPTGTLRASMTPNMKVVDRITPVAIHKIGEKYILDMGQNMAGWIRMKIKGAAGDSIRLRFAELLQPDGELYMDNLRDARVTDTYICRGIEKETTWAPRFVYHGFRYVEVTGYPSPELTDFTGEVVSDEMEHLGTFSCSDSTLNRIYRNAYWGILSNYKGMPVDCPQRNERQPWLGDRVMGCWGESYLFGNGPLYAKWAKDICDAQREDGCIPDVAPAYWNYYSDNMTWPAALLLSCDMMYTQYGNKQPIERHYDAMKRWLKHMREEYMTEDFILTKDKYGDWCLPPESLELIHSRDPERKTDGSLIATAYYLKMLQLMHRFASVQGLEEEARQWGALERKMKDAFNARFLTVKTGTSPVPGHPLYPDSIYYGNNTATANILPLAFGLVPKPYIPEVVKNVVTAIITKNGGHICCGVIGVQWLLRELTRKGYADVAYLLASNRTYPSWGYMAEQGATTIWELWNGNTARPEMNSGNHVMLLGDLLSWCYESLGGIRSSRQQVGFKQIVMKPGFEIQGVSRVNASYKTPYGVVESHWNKTLTHLQWDITIPVNTTAEVYFPDGKVETLGSGTYHYDVEIPTRHKAILKDQFLYEQAAFPECHGATVAETPKGDLVAAFFGGTKERNPDCCIWVCRKVKGSDVWTPPVKVADGVITPTLREACWNPVLFQLPKGELMLFYKRGDKVANWTGWLIRSKNGGKTWSSPEKLPDGFLGPVKNKPEYINGRIICPSSTEGENGWRIHFEISDDRGKTWRKVGPLEADLALLTQHQGGSNAGKAEEEDDPEGGEVVRDKNLKPIYAIQPSLLKHKDGRLQILCRTRNGKLAEAWSADNGDSWTKLRLTEVVNNNSGTDAVTLKDGRHLLVYNDFGALPGTRKGVRTPLSVAISEDGMTWDAAVVLEDSPISQYSYPSVIQGKDGKVHIVYTWRRQRIKYVELDVDQL</sequence>
<gene>
    <name evidence="11" type="ORF">F3F73_01385</name>
</gene>
<keyword evidence="3" id="KW-0378">Hydrolase</keyword>
<dbReference type="PANTHER" id="PTHR33307">
    <property type="entry name" value="ALPHA-RHAMNOSIDASE (EUROFUNG)"/>
    <property type="match status" value="1"/>
</dbReference>
<evidence type="ECO:0000313" key="11">
    <source>
        <dbReference type="EMBL" id="KAA3770631.1"/>
    </source>
</evidence>
<reference evidence="11 12" key="1">
    <citation type="journal article" date="2019" name="Nat. Med.">
        <title>A library of human gut bacterial isolates paired with longitudinal multiomics data enables mechanistic microbiome research.</title>
        <authorList>
            <person name="Poyet M."/>
            <person name="Groussin M."/>
            <person name="Gibbons S.M."/>
            <person name="Avila-Pacheco J."/>
            <person name="Jiang X."/>
            <person name="Kearney S.M."/>
            <person name="Perrotta A.R."/>
            <person name="Berdy B."/>
            <person name="Zhao S."/>
            <person name="Lieberman T.D."/>
            <person name="Swanson P.K."/>
            <person name="Smith M."/>
            <person name="Roesemann S."/>
            <person name="Alexander J.E."/>
            <person name="Rich S.A."/>
            <person name="Livny J."/>
            <person name="Vlamakis H."/>
            <person name="Clish C."/>
            <person name="Bullock K."/>
            <person name="Deik A."/>
            <person name="Scott J."/>
            <person name="Pierce K.A."/>
            <person name="Xavier R.J."/>
            <person name="Alm E.J."/>
        </authorList>
    </citation>
    <scope>NUCLEOTIDE SEQUENCE [LARGE SCALE GENOMIC DNA]</scope>
    <source>
        <strain evidence="11 12">BIOML-A10</strain>
    </source>
</reference>
<feature type="domain" description="Alpha-L-rhamnosidase six-hairpin glycosidase" evidence="9">
    <location>
        <begin position="459"/>
        <end position="818"/>
    </location>
</feature>
<dbReference type="Gene3D" id="2.120.10.10">
    <property type="match status" value="1"/>
</dbReference>
<dbReference type="InterPro" id="IPR035396">
    <property type="entry name" value="Bac_rhamnosid6H"/>
</dbReference>
<evidence type="ECO:0000256" key="2">
    <source>
        <dbReference type="ARBA" id="ARBA00012652"/>
    </source>
</evidence>
<dbReference type="Pfam" id="PF17389">
    <property type="entry name" value="Bac_rhamnosid6H"/>
    <property type="match status" value="1"/>
</dbReference>
<dbReference type="GO" id="GO:0005975">
    <property type="term" value="P:carbohydrate metabolic process"/>
    <property type="evidence" value="ECO:0007669"/>
    <property type="project" value="InterPro"/>
</dbReference>
<dbReference type="Pfam" id="PF08531">
    <property type="entry name" value="Bac_rhamnosid_N"/>
    <property type="match status" value="1"/>
</dbReference>
<evidence type="ECO:0000313" key="12">
    <source>
        <dbReference type="Proteomes" id="UP000422221"/>
    </source>
</evidence>
<evidence type="ECO:0000259" key="6">
    <source>
        <dbReference type="Pfam" id="PF05592"/>
    </source>
</evidence>
<accession>A0A7J4XPD3</accession>
<evidence type="ECO:0000259" key="10">
    <source>
        <dbReference type="Pfam" id="PF17390"/>
    </source>
</evidence>
<dbReference type="InterPro" id="IPR008928">
    <property type="entry name" value="6-hairpin_glycosidase_sf"/>
</dbReference>
<comment type="catalytic activity">
    <reaction evidence="1">
        <text>Hydrolysis of terminal non-reducing alpha-L-rhamnose residues in alpha-L-rhamnosides.</text>
        <dbReference type="EC" id="3.2.1.40"/>
    </reaction>
</comment>
<dbReference type="RefSeq" id="WP_130057872.1">
    <property type="nucleotide sequence ID" value="NZ_JADNPJ010000001.1"/>
</dbReference>
<dbReference type="InterPro" id="IPR011040">
    <property type="entry name" value="Sialidase"/>
</dbReference>
<feature type="domain" description="Alpha-L-rhamnosidase concanavalin-like" evidence="6">
    <location>
        <begin position="358"/>
        <end position="453"/>
    </location>
</feature>
<dbReference type="InterPro" id="IPR036278">
    <property type="entry name" value="Sialidase_sf"/>
</dbReference>
<feature type="domain" description="Bacterial alpha-L-rhamnosidase N-terminal" evidence="7">
    <location>
        <begin position="174"/>
        <end position="345"/>
    </location>
</feature>
<comment type="caution">
    <text evidence="11">The sequence shown here is derived from an EMBL/GenBank/DDBJ whole genome shotgun (WGS) entry which is preliminary data.</text>
</comment>
<feature type="region of interest" description="Disordered" evidence="4">
    <location>
        <begin position="1093"/>
        <end position="1115"/>
    </location>
</feature>
<dbReference type="Gene3D" id="2.60.420.10">
    <property type="entry name" value="Maltose phosphorylase, domain 3"/>
    <property type="match status" value="1"/>
</dbReference>
<dbReference type="InterPro" id="IPR008902">
    <property type="entry name" value="Rhamnosid_concanavalin"/>
</dbReference>
<evidence type="ECO:0000259" key="9">
    <source>
        <dbReference type="Pfam" id="PF17389"/>
    </source>
</evidence>
<evidence type="ECO:0000259" key="7">
    <source>
        <dbReference type="Pfam" id="PF08531"/>
    </source>
</evidence>
<dbReference type="SUPFAM" id="SSF48208">
    <property type="entry name" value="Six-hairpin glycosidases"/>
    <property type="match status" value="1"/>
</dbReference>
<dbReference type="EMBL" id="VWMK01000001">
    <property type="protein sequence ID" value="KAA3770631.1"/>
    <property type="molecule type" value="Genomic_DNA"/>
</dbReference>
<evidence type="ECO:0000256" key="4">
    <source>
        <dbReference type="SAM" id="MobiDB-lite"/>
    </source>
</evidence>
<dbReference type="SUPFAM" id="SSF50939">
    <property type="entry name" value="Sialidases"/>
    <property type="match status" value="1"/>
</dbReference>
<organism evidence="11 12">
    <name type="scientific">Bacteroides salyersiae</name>
    <dbReference type="NCBI Taxonomy" id="291644"/>
    <lineage>
        <taxon>Bacteria</taxon>
        <taxon>Pseudomonadati</taxon>
        <taxon>Bacteroidota</taxon>
        <taxon>Bacteroidia</taxon>
        <taxon>Bacteroidales</taxon>
        <taxon>Bacteroidaceae</taxon>
        <taxon>Bacteroides</taxon>
    </lineage>
</organism>
<feature type="domain" description="Sialidase" evidence="8">
    <location>
        <begin position="938"/>
        <end position="1248"/>
    </location>
</feature>
<feature type="domain" description="Alpha-L-rhamnosidase C-terminal" evidence="10">
    <location>
        <begin position="821"/>
        <end position="896"/>
    </location>
</feature>
<evidence type="ECO:0000256" key="3">
    <source>
        <dbReference type="ARBA" id="ARBA00022801"/>
    </source>
</evidence>
<evidence type="ECO:0000256" key="1">
    <source>
        <dbReference type="ARBA" id="ARBA00001445"/>
    </source>
</evidence>
<dbReference type="InterPro" id="IPR012341">
    <property type="entry name" value="6hp_glycosidase-like_sf"/>
</dbReference>
<name>A0A7J4XPD3_9BACE</name>
<dbReference type="Pfam" id="PF13088">
    <property type="entry name" value="BNR_2"/>
    <property type="match status" value="1"/>
</dbReference>
<keyword evidence="5" id="KW-0732">Signal</keyword>
<proteinExistence type="predicted"/>
<dbReference type="Pfam" id="PF25788">
    <property type="entry name" value="Ig_Rha78A_N"/>
    <property type="match status" value="1"/>
</dbReference>